<dbReference type="PANTHER" id="PTHR30349:SF90">
    <property type="entry name" value="TYROSINE RECOMBINASE XERD"/>
    <property type="match status" value="1"/>
</dbReference>
<dbReference type="Gene3D" id="1.10.443.10">
    <property type="entry name" value="Intergrase catalytic core"/>
    <property type="match status" value="1"/>
</dbReference>
<keyword evidence="5" id="KW-1185">Reference proteome</keyword>
<evidence type="ECO:0000256" key="1">
    <source>
        <dbReference type="ARBA" id="ARBA00022908"/>
    </source>
</evidence>
<evidence type="ECO:0000313" key="4">
    <source>
        <dbReference type="EMBL" id="MCL6684110.1"/>
    </source>
</evidence>
<proteinExistence type="predicted"/>
<accession>A0ABT0RNF7</accession>
<comment type="caution">
    <text evidence="4">The sequence shown here is derived from an EMBL/GenBank/DDBJ whole genome shotgun (WGS) entry which is preliminary data.</text>
</comment>
<evidence type="ECO:0000256" key="2">
    <source>
        <dbReference type="ARBA" id="ARBA00023172"/>
    </source>
</evidence>
<sequence>MDHISRTRHPARNRVIFLLSLRAGLRAKEIANLEWRMVTDAEGEVSETVRISDKASKGNSGGVVPMAAELRAALMALHRVSPLPFGPSKVVQTERACFTSAQVIINLFREWYSVLGFDGCSSHSGRRTFITMAARNIGRFGGSLRDVQALARHRSLAMTQRYIEVDSLAMKKVVDGW</sequence>
<reference evidence="4" key="1">
    <citation type="submission" date="2022-05" db="EMBL/GenBank/DDBJ databases">
        <authorList>
            <person name="Jo J.-H."/>
            <person name="Im W.-T."/>
        </authorList>
    </citation>
    <scope>NUCLEOTIDE SEQUENCE</scope>
    <source>
        <strain evidence="4">SE158</strain>
    </source>
</reference>
<evidence type="ECO:0000313" key="5">
    <source>
        <dbReference type="Proteomes" id="UP001165363"/>
    </source>
</evidence>
<dbReference type="SUPFAM" id="SSF56349">
    <property type="entry name" value="DNA breaking-rejoining enzymes"/>
    <property type="match status" value="1"/>
</dbReference>
<gene>
    <name evidence="4" type="ORF">LZ536_09390</name>
</gene>
<keyword evidence="2" id="KW-0233">DNA recombination</keyword>
<dbReference type="CDD" id="cd00397">
    <property type="entry name" value="DNA_BRE_C"/>
    <property type="match status" value="1"/>
</dbReference>
<keyword evidence="1" id="KW-0229">DNA integration</keyword>
<dbReference type="PROSITE" id="PS51898">
    <property type="entry name" value="TYR_RECOMBINASE"/>
    <property type="match status" value="1"/>
</dbReference>
<dbReference type="PANTHER" id="PTHR30349">
    <property type="entry name" value="PHAGE INTEGRASE-RELATED"/>
    <property type="match status" value="1"/>
</dbReference>
<dbReference type="InterPro" id="IPR002104">
    <property type="entry name" value="Integrase_catalytic"/>
</dbReference>
<dbReference type="InterPro" id="IPR011010">
    <property type="entry name" value="DNA_brk_join_enz"/>
</dbReference>
<dbReference type="InterPro" id="IPR050090">
    <property type="entry name" value="Tyrosine_recombinase_XerCD"/>
</dbReference>
<dbReference type="Proteomes" id="UP001165363">
    <property type="component" value="Unassembled WGS sequence"/>
</dbReference>
<protein>
    <submittedName>
        <fullName evidence="4">Site-specific integrase</fullName>
    </submittedName>
</protein>
<name>A0ABT0RNF7_9SPHN</name>
<dbReference type="InterPro" id="IPR013762">
    <property type="entry name" value="Integrase-like_cat_sf"/>
</dbReference>
<evidence type="ECO:0000259" key="3">
    <source>
        <dbReference type="PROSITE" id="PS51898"/>
    </source>
</evidence>
<feature type="domain" description="Tyr recombinase" evidence="3">
    <location>
        <begin position="1"/>
        <end position="175"/>
    </location>
</feature>
<dbReference type="Pfam" id="PF00589">
    <property type="entry name" value="Phage_integrase"/>
    <property type="match status" value="1"/>
</dbReference>
<organism evidence="4 5">
    <name type="scientific">Sphingomonas alba</name>
    <dbReference type="NCBI Taxonomy" id="2908208"/>
    <lineage>
        <taxon>Bacteria</taxon>
        <taxon>Pseudomonadati</taxon>
        <taxon>Pseudomonadota</taxon>
        <taxon>Alphaproteobacteria</taxon>
        <taxon>Sphingomonadales</taxon>
        <taxon>Sphingomonadaceae</taxon>
        <taxon>Sphingomonas</taxon>
    </lineage>
</organism>
<dbReference type="EMBL" id="JAMGBD010000001">
    <property type="protein sequence ID" value="MCL6684110.1"/>
    <property type="molecule type" value="Genomic_DNA"/>
</dbReference>